<gene>
    <name evidence="1" type="ORF">EUA03_08515</name>
</gene>
<reference evidence="1 2" key="1">
    <citation type="submission" date="2019-01" db="EMBL/GenBank/DDBJ databases">
        <title>High-quality-draft genome sequences of five non-tuberculosis mycobacteriaceae isolated from a nosocomial environment.</title>
        <authorList>
            <person name="Tiago I."/>
            <person name="Alarico S."/>
            <person name="Pereira S.G."/>
            <person name="Coelho C."/>
            <person name="Maranha A."/>
            <person name="Empadinhas N."/>
        </authorList>
    </citation>
    <scope>NUCLEOTIDE SEQUENCE [LARGE SCALE GENOMIC DNA]</scope>
    <source>
        <strain evidence="1 2">24AIII</strain>
    </source>
</reference>
<organism evidence="1 2">
    <name type="scientific">Mycolicibacterium mucogenicum</name>
    <name type="common">Mycobacterium mucogenicum</name>
    <dbReference type="NCBI Taxonomy" id="56689"/>
    <lineage>
        <taxon>Bacteria</taxon>
        <taxon>Bacillati</taxon>
        <taxon>Actinomycetota</taxon>
        <taxon>Actinomycetes</taxon>
        <taxon>Mycobacteriales</taxon>
        <taxon>Mycobacteriaceae</taxon>
        <taxon>Mycolicibacterium</taxon>
    </lineage>
</organism>
<dbReference type="Proteomes" id="UP000294929">
    <property type="component" value="Unassembled WGS sequence"/>
</dbReference>
<dbReference type="EMBL" id="SDLO01000005">
    <property type="protein sequence ID" value="TDK91308.1"/>
    <property type="molecule type" value="Genomic_DNA"/>
</dbReference>
<dbReference type="Gene3D" id="3.20.20.220">
    <property type="match status" value="1"/>
</dbReference>
<sequence length="302" mass="33348">MRSRVVTLNTIAFELVPPNIERGPQFAVDEAHKVLLNAAAVGLEGRIRHVMIPGMIEEDGDRPVEMKPKMDVLDFWQLMKPELPGIRGLCTQVTSFLDEDALSKRLAVLQEADFDGIAFVGVPRTMSDGEGAGVAPTDALTIYRDQVPNRGVILIPTRDGEQGRFNFKINQGATYGMTQLLYSDTIVGFLKEFAATTEHRPEILLSFGFVPKMESKVGLINWLIQDPGNPLVAAEQDFVSRLAGEEPAAKRARMLDLYKRVIDGVGELGFPISIHLEAAYGVSKPAFETFAEMLEYWAPDKG</sequence>
<dbReference type="Pfam" id="PF19345">
    <property type="entry name" value="MTHFR_2"/>
    <property type="match status" value="1"/>
</dbReference>
<evidence type="ECO:0008006" key="3">
    <source>
        <dbReference type="Google" id="ProtNLM"/>
    </source>
</evidence>
<dbReference type="InterPro" id="IPR049477">
    <property type="entry name" value="MTHFR"/>
</dbReference>
<name>A0A4R5WK80_MYCMU</name>
<dbReference type="AlphaFoldDB" id="A0A4R5WK80"/>
<evidence type="ECO:0000313" key="1">
    <source>
        <dbReference type="EMBL" id="TDK91308.1"/>
    </source>
</evidence>
<accession>A0A4R5WK80</accession>
<comment type="caution">
    <text evidence="1">The sequence shown here is derived from an EMBL/GenBank/DDBJ whole genome shotgun (WGS) entry which is preliminary data.</text>
</comment>
<evidence type="ECO:0000313" key="2">
    <source>
        <dbReference type="Proteomes" id="UP000294929"/>
    </source>
</evidence>
<proteinExistence type="predicted"/>
<protein>
    <recommendedName>
        <fullName evidence="3">Methylenetetrahydrofolate reductase</fullName>
    </recommendedName>
</protein>